<proteinExistence type="inferred from homology"/>
<keyword evidence="2 5" id="KW-0540">Nuclease</keyword>
<comment type="subcellular location">
    <subcellularLocation>
        <location evidence="5 6">Cytoplasm</location>
    </subcellularLocation>
</comment>
<accession>A0ABT0DDD5</accession>
<evidence type="ECO:0000256" key="5">
    <source>
        <dbReference type="HAMAP-Rule" id="MF_00378"/>
    </source>
</evidence>
<feature type="compositionally biased region" description="Basic residues" evidence="7">
    <location>
        <begin position="514"/>
        <end position="524"/>
    </location>
</feature>
<evidence type="ECO:0000256" key="3">
    <source>
        <dbReference type="ARBA" id="ARBA00022801"/>
    </source>
</evidence>
<evidence type="ECO:0000313" key="11">
    <source>
        <dbReference type="Proteomes" id="UP001203284"/>
    </source>
</evidence>
<dbReference type="InterPro" id="IPR020579">
    <property type="entry name" value="Exonuc_VII_lsu_C"/>
</dbReference>
<feature type="domain" description="OB-fold nucleic acid binding" evidence="9">
    <location>
        <begin position="16"/>
        <end position="110"/>
    </location>
</feature>
<evidence type="ECO:0000256" key="1">
    <source>
        <dbReference type="ARBA" id="ARBA00022490"/>
    </source>
</evidence>
<comment type="catalytic activity">
    <reaction evidence="5 6">
        <text>Exonucleolytic cleavage in either 5'- to 3'- or 3'- to 5'-direction to yield nucleoside 5'-phosphates.</text>
        <dbReference type="EC" id="3.1.11.6"/>
    </reaction>
</comment>
<dbReference type="EC" id="3.1.11.6" evidence="5"/>
<feature type="domain" description="Exonuclease VII large subunit C-terminal" evidence="8">
    <location>
        <begin position="133"/>
        <end position="404"/>
    </location>
</feature>
<dbReference type="Pfam" id="PF13742">
    <property type="entry name" value="tRNA_anti_2"/>
    <property type="match status" value="1"/>
</dbReference>
<keyword evidence="11" id="KW-1185">Reference proteome</keyword>
<dbReference type="Proteomes" id="UP001203284">
    <property type="component" value="Unassembled WGS sequence"/>
</dbReference>
<dbReference type="GO" id="GO:0008855">
    <property type="term" value="F:exodeoxyribonuclease VII activity"/>
    <property type="evidence" value="ECO:0007669"/>
    <property type="project" value="UniProtKB-EC"/>
</dbReference>
<evidence type="ECO:0000256" key="6">
    <source>
        <dbReference type="RuleBase" id="RU004355"/>
    </source>
</evidence>
<dbReference type="Pfam" id="PF02601">
    <property type="entry name" value="Exonuc_VII_L"/>
    <property type="match status" value="1"/>
</dbReference>
<comment type="function">
    <text evidence="5">Bidirectionally degrades single-stranded DNA into large acid-insoluble oligonucleotides, which are then degraded further into small acid-soluble oligonucleotides.</text>
</comment>
<evidence type="ECO:0000256" key="4">
    <source>
        <dbReference type="ARBA" id="ARBA00022839"/>
    </source>
</evidence>
<reference evidence="10 11" key="1">
    <citation type="submission" date="2022-04" db="EMBL/GenBank/DDBJ databases">
        <authorList>
            <person name="Grouzdev D.S."/>
            <person name="Pantiukh K.S."/>
            <person name="Krutkina M.S."/>
        </authorList>
    </citation>
    <scope>NUCLEOTIDE SEQUENCE [LARGE SCALE GENOMIC DNA]</scope>
    <source>
        <strain evidence="10 11">6x-1</strain>
    </source>
</reference>
<feature type="region of interest" description="Disordered" evidence="7">
    <location>
        <begin position="498"/>
        <end position="540"/>
    </location>
</feature>
<evidence type="ECO:0000313" key="10">
    <source>
        <dbReference type="EMBL" id="MCK0197980.1"/>
    </source>
</evidence>
<dbReference type="CDD" id="cd04489">
    <property type="entry name" value="ExoVII_LU_OBF"/>
    <property type="match status" value="1"/>
</dbReference>
<dbReference type="NCBIfam" id="TIGR00237">
    <property type="entry name" value="xseA"/>
    <property type="match status" value="1"/>
</dbReference>
<dbReference type="EMBL" id="JALKCH010000008">
    <property type="protein sequence ID" value="MCK0197980.1"/>
    <property type="molecule type" value="Genomic_DNA"/>
</dbReference>
<dbReference type="InterPro" id="IPR003753">
    <property type="entry name" value="Exonuc_VII_L"/>
</dbReference>
<dbReference type="InterPro" id="IPR025824">
    <property type="entry name" value="OB-fold_nuc-bd_dom"/>
</dbReference>
<comment type="similarity">
    <text evidence="5 6">Belongs to the XseA family.</text>
</comment>
<protein>
    <recommendedName>
        <fullName evidence="5">Exodeoxyribonuclease 7 large subunit</fullName>
        <ecNumber evidence="5">3.1.11.6</ecNumber>
    </recommendedName>
    <alternativeName>
        <fullName evidence="5">Exodeoxyribonuclease VII large subunit</fullName>
        <shortName evidence="5">Exonuclease VII large subunit</shortName>
    </alternativeName>
</protein>
<evidence type="ECO:0000259" key="9">
    <source>
        <dbReference type="Pfam" id="PF13742"/>
    </source>
</evidence>
<comment type="subunit">
    <text evidence="5">Heterooligomer composed of large and small subunits.</text>
</comment>
<sequence length="540" mass="58332">MAKATPDSPVTNAPDWSVSELSGALKRTVEDAFGHVRVRGEISGYRGPHSSGHAYFSLKDANARLDAVVWKGTMARLKVRPEEGLEVVAIGRITTFPGKSSYQIVIDQIEFAGAGAIMAMLEERKRRLAAEGLFDATRKRRPPFLPQVIGVVTSPTGAVIRDILHRLSDRFPRRVLVWPVRVQGDTSGAEVAAAIRGFNAIAPGGPVPRPDVLIVARGGGSLEDLLGFSEEAVVRAAAESRIPLISAVGHETDVTLIDFAADIRAPTPTAAAEMAVPVRGELLAEVGSLHARRLAAFARAAERRRSDLRNLARHLPAAEELLALPRQRLDIAAQRLPRALKANAGAHRLRLTRAEARFSPQTLLGALARRRERVAALGDRLPRGLTRSTGTHRMRLTRIEARLELGRQGQANRIARGQDRLAALAERLGRCASQQSEARRRRLDALAQLLTALSYRGVLARGFALVRDGAGQPVRLAADVAPGMALALQFADGSVGAIAGEPLPESVPPDPGRRRAPTPRRGPRRTREGEEPPAQTNLFE</sequence>
<dbReference type="RefSeq" id="WP_247029873.1">
    <property type="nucleotide sequence ID" value="NZ_JALKCH010000008.1"/>
</dbReference>
<organism evidence="10 11">
    <name type="scientific">Ancylobacter crimeensis</name>
    <dbReference type="NCBI Taxonomy" id="2579147"/>
    <lineage>
        <taxon>Bacteria</taxon>
        <taxon>Pseudomonadati</taxon>
        <taxon>Pseudomonadota</taxon>
        <taxon>Alphaproteobacteria</taxon>
        <taxon>Hyphomicrobiales</taxon>
        <taxon>Xanthobacteraceae</taxon>
        <taxon>Ancylobacter</taxon>
    </lineage>
</organism>
<keyword evidence="3 5" id="KW-0378">Hydrolase</keyword>
<evidence type="ECO:0000256" key="7">
    <source>
        <dbReference type="SAM" id="MobiDB-lite"/>
    </source>
</evidence>
<dbReference type="HAMAP" id="MF_00378">
    <property type="entry name" value="Exonuc_7_L"/>
    <property type="match status" value="1"/>
</dbReference>
<dbReference type="PANTHER" id="PTHR30008">
    <property type="entry name" value="EXODEOXYRIBONUCLEASE 7 LARGE SUBUNIT"/>
    <property type="match status" value="1"/>
</dbReference>
<dbReference type="PANTHER" id="PTHR30008:SF0">
    <property type="entry name" value="EXODEOXYRIBONUCLEASE 7 LARGE SUBUNIT"/>
    <property type="match status" value="1"/>
</dbReference>
<evidence type="ECO:0000259" key="8">
    <source>
        <dbReference type="Pfam" id="PF02601"/>
    </source>
</evidence>
<keyword evidence="4 5" id="KW-0269">Exonuclease</keyword>
<comment type="caution">
    <text evidence="10">The sequence shown here is derived from an EMBL/GenBank/DDBJ whole genome shotgun (WGS) entry which is preliminary data.</text>
</comment>
<keyword evidence="1 5" id="KW-0963">Cytoplasm</keyword>
<name>A0ABT0DDD5_9HYPH</name>
<evidence type="ECO:0000256" key="2">
    <source>
        <dbReference type="ARBA" id="ARBA00022722"/>
    </source>
</evidence>
<gene>
    <name evidence="5 10" type="primary">xseA</name>
    <name evidence="10" type="ORF">MWN34_13785</name>
</gene>